<protein>
    <recommendedName>
        <fullName evidence="4">Transcriptional regulator</fullName>
    </recommendedName>
</protein>
<organism evidence="2 3">
    <name type="scientific">Streptomyces varsoviensis</name>
    <dbReference type="NCBI Taxonomy" id="67373"/>
    <lineage>
        <taxon>Bacteria</taxon>
        <taxon>Bacillati</taxon>
        <taxon>Actinomycetota</taxon>
        <taxon>Actinomycetes</taxon>
        <taxon>Kitasatosporales</taxon>
        <taxon>Streptomycetaceae</taxon>
        <taxon>Streptomyces</taxon>
    </lineage>
</organism>
<evidence type="ECO:0000256" key="1">
    <source>
        <dbReference type="SAM" id="MobiDB-lite"/>
    </source>
</evidence>
<dbReference type="EMBL" id="LGUT01003091">
    <property type="protein sequence ID" value="KOG85980.1"/>
    <property type="molecule type" value="Genomic_DNA"/>
</dbReference>
<proteinExistence type="predicted"/>
<dbReference type="Proteomes" id="UP000037020">
    <property type="component" value="Unassembled WGS sequence"/>
</dbReference>
<gene>
    <name evidence="2" type="ORF">ADK38_33550</name>
</gene>
<feature type="compositionally biased region" description="Basic and acidic residues" evidence="1">
    <location>
        <begin position="8"/>
        <end position="21"/>
    </location>
</feature>
<feature type="region of interest" description="Disordered" evidence="1">
    <location>
        <begin position="1"/>
        <end position="21"/>
    </location>
</feature>
<evidence type="ECO:0000313" key="3">
    <source>
        <dbReference type="Proteomes" id="UP000037020"/>
    </source>
</evidence>
<evidence type="ECO:0008006" key="4">
    <source>
        <dbReference type="Google" id="ProtNLM"/>
    </source>
</evidence>
<reference evidence="2 3" key="1">
    <citation type="submission" date="2015-07" db="EMBL/GenBank/DDBJ databases">
        <authorList>
            <person name="Ju K.-S."/>
            <person name="Doroghazi J.R."/>
            <person name="Metcalf W.W."/>
        </authorList>
    </citation>
    <scope>NUCLEOTIDE SEQUENCE [LARGE SCALE GENOMIC DNA]</scope>
    <source>
        <strain evidence="2 3">NRRL B-3589</strain>
    </source>
</reference>
<comment type="caution">
    <text evidence="2">The sequence shown here is derived from an EMBL/GenBank/DDBJ whole genome shotgun (WGS) entry which is preliminary data.</text>
</comment>
<keyword evidence="3" id="KW-1185">Reference proteome</keyword>
<evidence type="ECO:0000313" key="2">
    <source>
        <dbReference type="EMBL" id="KOG85980.1"/>
    </source>
</evidence>
<dbReference type="RefSeq" id="WP_030891260.1">
    <property type="nucleotide sequence ID" value="NZ_JBIRHZ010000020.1"/>
</dbReference>
<accession>A0ABR5IXU4</accession>
<name>A0ABR5IXU4_9ACTN</name>
<sequence length="90" mass="9477">MTTTPDLEALRKKADRSAKTAEDDKAALLDAAVKAAITSSKYGHLSAVAREAGITSQYLRDLVEAAHPGWLAKAAEEREAAKAGRKAKAA</sequence>